<dbReference type="Gene3D" id="3.40.50.300">
    <property type="entry name" value="P-loop containing nucleotide triphosphate hydrolases"/>
    <property type="match status" value="1"/>
</dbReference>
<name>A0A561W587_9ACTN</name>
<dbReference type="Proteomes" id="UP000317685">
    <property type="component" value="Unassembled WGS sequence"/>
</dbReference>
<dbReference type="GeneID" id="300129875"/>
<keyword evidence="3" id="KW-1185">Reference proteome</keyword>
<accession>A0A561W587</accession>
<protein>
    <recommendedName>
        <fullName evidence="1">Double-GTPase 2 domain-containing protein</fullName>
    </recommendedName>
</protein>
<organism evidence="2 3">
    <name type="scientific">Micromonospora taraxaci</name>
    <dbReference type="NCBI Taxonomy" id="1316803"/>
    <lineage>
        <taxon>Bacteria</taxon>
        <taxon>Bacillati</taxon>
        <taxon>Actinomycetota</taxon>
        <taxon>Actinomycetes</taxon>
        <taxon>Micromonosporales</taxon>
        <taxon>Micromonosporaceae</taxon>
        <taxon>Micromonospora</taxon>
    </lineage>
</organism>
<gene>
    <name evidence="2" type="ORF">FHU34_114389</name>
</gene>
<proteinExistence type="predicted"/>
<dbReference type="SUPFAM" id="SSF52540">
    <property type="entry name" value="P-loop containing nucleoside triphosphate hydrolases"/>
    <property type="match status" value="1"/>
</dbReference>
<comment type="caution">
    <text evidence="2">The sequence shown here is derived from an EMBL/GenBank/DDBJ whole genome shotgun (WGS) entry which is preliminary data.</text>
</comment>
<feature type="domain" description="Double-GTPase 2" evidence="1">
    <location>
        <begin position="9"/>
        <end position="201"/>
    </location>
</feature>
<dbReference type="RefSeq" id="WP_145783443.1">
    <property type="nucleotide sequence ID" value="NZ_VIWZ01000001.1"/>
</dbReference>
<dbReference type="Pfam" id="PF19993">
    <property type="entry name" value="DO-GTPase2"/>
    <property type="match status" value="1"/>
</dbReference>
<dbReference type="OrthoDB" id="4476065at2"/>
<dbReference type="EMBL" id="VIWZ01000001">
    <property type="protein sequence ID" value="TWG19014.1"/>
    <property type="molecule type" value="Genomic_DNA"/>
</dbReference>
<reference evidence="2 3" key="1">
    <citation type="submission" date="2019-06" db="EMBL/GenBank/DDBJ databases">
        <title>Sequencing the genomes of 1000 actinobacteria strains.</title>
        <authorList>
            <person name="Klenk H.-P."/>
        </authorList>
    </citation>
    <scope>NUCLEOTIDE SEQUENCE [LARGE SCALE GENOMIC DNA]</scope>
    <source>
        <strain evidence="2 3">DSM 45885</strain>
    </source>
</reference>
<sequence>MQPRAFEQHIAVFGESGSGKTVLLSSFYGAAQEPQYLKRSLFHILAEDIGQGNRLHKNYLGMKEDATLPLTTRFAASSYAFKVQMKDGSDPAAAKSRPFDVLRVVWHDYPGEWFEQSVQSPDEAQRRADSFRSLLSSDVALLLVDGQKLLDNAGEEDRYLKSLFSNFRNGVLSLRDELLEDGKPLAQFPRIWVMALSKADLLPDLDVYRFRDLLVAKACDDLEQLRETIVGLVEGREALSIGEDFVLLSSAKFEPGKITVTERVGLDLILPLSAILPFERHHRWHELTQLPARVFEGLLGRAGDLASALLARTKLPGPLGLLMNIVGPDLLSEAAKLAGDKLRVANAEALSKKEFLSATLTGFRMDLEKGEESQILIRSVR</sequence>
<dbReference type="InterPro" id="IPR027417">
    <property type="entry name" value="P-loop_NTPase"/>
</dbReference>
<dbReference type="InterPro" id="IPR045528">
    <property type="entry name" value="DO-GTPase2"/>
</dbReference>
<evidence type="ECO:0000313" key="3">
    <source>
        <dbReference type="Proteomes" id="UP000317685"/>
    </source>
</evidence>
<evidence type="ECO:0000313" key="2">
    <source>
        <dbReference type="EMBL" id="TWG19014.1"/>
    </source>
</evidence>
<evidence type="ECO:0000259" key="1">
    <source>
        <dbReference type="Pfam" id="PF19993"/>
    </source>
</evidence>
<dbReference type="AlphaFoldDB" id="A0A561W587"/>